<comment type="caution">
    <text evidence="3">The sequence shown here is derived from an EMBL/GenBank/DDBJ whole genome shotgun (WGS) entry which is preliminary data.</text>
</comment>
<dbReference type="PANTHER" id="PTHR21068:SF36">
    <property type="entry name" value="SENESCENCE_DEHYDRATION-ASSOCIATED PROTEIN-LIKE PROTEIN"/>
    <property type="match status" value="1"/>
</dbReference>
<organism evidence="3">
    <name type="scientific">Salvia splendens</name>
    <name type="common">Scarlet sage</name>
    <dbReference type="NCBI Taxonomy" id="180675"/>
    <lineage>
        <taxon>Eukaryota</taxon>
        <taxon>Viridiplantae</taxon>
        <taxon>Streptophyta</taxon>
        <taxon>Embryophyta</taxon>
        <taxon>Tracheophyta</taxon>
        <taxon>Spermatophyta</taxon>
        <taxon>Magnoliopsida</taxon>
        <taxon>eudicotyledons</taxon>
        <taxon>Gunneridae</taxon>
        <taxon>Pentapetalae</taxon>
        <taxon>asterids</taxon>
        <taxon>lamiids</taxon>
        <taxon>Lamiales</taxon>
        <taxon>Lamiaceae</taxon>
        <taxon>Nepetoideae</taxon>
        <taxon>Mentheae</taxon>
        <taxon>Salviinae</taxon>
        <taxon>Salvia</taxon>
        <taxon>Salvia subgen. Calosphace</taxon>
        <taxon>core Calosphace</taxon>
    </lineage>
</organism>
<keyword evidence="4" id="KW-1185">Reference proteome</keyword>
<evidence type="ECO:0000259" key="2">
    <source>
        <dbReference type="Pfam" id="PF06911"/>
    </source>
</evidence>
<proteinExistence type="predicted"/>
<accession>A0A8X8Y3T3</accession>
<evidence type="ECO:0000313" key="3">
    <source>
        <dbReference type="EMBL" id="KAG6424059.1"/>
    </source>
</evidence>
<protein>
    <recommendedName>
        <fullName evidence="2">Senescence domain-containing protein</fullName>
    </recommendedName>
</protein>
<sequence>MSCSIPTKSTTERNLSQQASNPSINVRDTLVRIPECKVILMNEGEAGEVAAGDFELQWISDGDVALAAAVKVGEKLQWPLTKDGPVVKLDALNYLFSLQMNDGQPLSYGVEFAPETSGGLLGQLDALLMKHSLFTAAQKKKNVGIDWKKFAPAVDQYNTLLGQAIAIGTGHVIRGIFKCTEAYTNKHHAIIVDENVQVQEIGETIQIPGVGENNADQPEKIISDSGVNKNKASLNKALIHAKKLTKMTYEITKTMVDVVDEAAESVREARVASIDAVKKLLEATEAANKEAIKFSAGAVQDAVTRRCGERAGERTGHVFEIVGNCASTLCNIFKIRKAIVSCWTAICCSKSNKKMD</sequence>
<dbReference type="AlphaFoldDB" id="A0A8X8Y3T3"/>
<gene>
    <name evidence="3" type="ORF">SASPL_114471</name>
</gene>
<evidence type="ECO:0000313" key="4">
    <source>
        <dbReference type="Proteomes" id="UP000298416"/>
    </source>
</evidence>
<dbReference type="GO" id="GO:0005886">
    <property type="term" value="C:plasma membrane"/>
    <property type="evidence" value="ECO:0007669"/>
    <property type="project" value="TreeGrafter"/>
</dbReference>
<dbReference type="Proteomes" id="UP000298416">
    <property type="component" value="Unassembled WGS sequence"/>
</dbReference>
<dbReference type="InterPro" id="IPR045036">
    <property type="entry name" value="Spartin-like"/>
</dbReference>
<name>A0A8X8Y3T3_SALSN</name>
<evidence type="ECO:0000256" key="1">
    <source>
        <dbReference type="SAM" id="MobiDB-lite"/>
    </source>
</evidence>
<reference evidence="3" key="1">
    <citation type="submission" date="2018-01" db="EMBL/GenBank/DDBJ databases">
        <authorList>
            <person name="Mao J.F."/>
        </authorList>
    </citation>
    <scope>NUCLEOTIDE SEQUENCE</scope>
    <source>
        <strain evidence="3">Huo1</strain>
        <tissue evidence="3">Leaf</tissue>
    </source>
</reference>
<dbReference type="PANTHER" id="PTHR21068">
    <property type="entry name" value="SPARTIN"/>
    <property type="match status" value="1"/>
</dbReference>
<dbReference type="InterPro" id="IPR009686">
    <property type="entry name" value="Senescence/spartin_C"/>
</dbReference>
<reference evidence="3" key="2">
    <citation type="submission" date="2020-08" db="EMBL/GenBank/DDBJ databases">
        <title>Plant Genome Project.</title>
        <authorList>
            <person name="Zhang R.-G."/>
        </authorList>
    </citation>
    <scope>NUCLEOTIDE SEQUENCE</scope>
    <source>
        <strain evidence="3">Huo1</strain>
        <tissue evidence="3">Leaf</tissue>
    </source>
</reference>
<feature type="region of interest" description="Disordered" evidence="1">
    <location>
        <begin position="1"/>
        <end position="21"/>
    </location>
</feature>
<dbReference type="Pfam" id="PF06911">
    <property type="entry name" value="Senescence"/>
    <property type="match status" value="1"/>
</dbReference>
<feature type="domain" description="Senescence" evidence="2">
    <location>
        <begin position="164"/>
        <end position="340"/>
    </location>
</feature>
<dbReference type="EMBL" id="PNBA02000005">
    <property type="protein sequence ID" value="KAG6424059.1"/>
    <property type="molecule type" value="Genomic_DNA"/>
</dbReference>